<sequence>MEHLEREVAYLRGLVDRLTEGMQRQTDALAREQTIVHELQAKLEAPKTISSPVSEVQRNKPIMRL</sequence>
<reference evidence="1 2" key="1">
    <citation type="submission" date="2017-04" db="EMBL/GenBank/DDBJ databases">
        <title>Novel microbial lineages endemic to geothermal iron-oxide mats fill important gaps in the evolutionary history of Archaea.</title>
        <authorList>
            <person name="Jay Z.J."/>
            <person name="Beam J.P."/>
            <person name="Dlakic M."/>
            <person name="Rusch D.B."/>
            <person name="Kozubal M.A."/>
            <person name="Inskeep W.P."/>
        </authorList>
    </citation>
    <scope>NUCLEOTIDE SEQUENCE [LARGE SCALE GENOMIC DNA]</scope>
    <source>
        <strain evidence="1">ECH_B_SAG-C16</strain>
    </source>
</reference>
<evidence type="ECO:0000313" key="1">
    <source>
        <dbReference type="EMBL" id="PSN97851.1"/>
    </source>
</evidence>
<gene>
    <name evidence="1" type="ORF">B9Q09_00225</name>
</gene>
<dbReference type="AlphaFoldDB" id="A0A2R6BGV4"/>
<name>A0A2R6BGV4_9ARCH</name>
<protein>
    <submittedName>
        <fullName evidence="1">Uncharacterized protein</fullName>
    </submittedName>
</protein>
<evidence type="ECO:0000313" key="2">
    <source>
        <dbReference type="Proteomes" id="UP000240681"/>
    </source>
</evidence>
<organism evidence="1 2">
    <name type="scientific">Candidatus Marsarchaeota G2 archaeon ECH_B_SAG-C16</name>
    <dbReference type="NCBI Taxonomy" id="1978163"/>
    <lineage>
        <taxon>Archaea</taxon>
        <taxon>Candidatus Marsarchaeota</taxon>
        <taxon>Candidatus Marsarchaeota group 2</taxon>
    </lineage>
</organism>
<proteinExistence type="predicted"/>
<dbReference type="EMBL" id="NEXK01000004">
    <property type="protein sequence ID" value="PSN97851.1"/>
    <property type="molecule type" value="Genomic_DNA"/>
</dbReference>
<dbReference type="Proteomes" id="UP000240681">
    <property type="component" value="Unassembled WGS sequence"/>
</dbReference>
<comment type="caution">
    <text evidence="1">The sequence shown here is derived from an EMBL/GenBank/DDBJ whole genome shotgun (WGS) entry which is preliminary data.</text>
</comment>
<accession>A0A2R6BGV4</accession>